<comment type="caution">
    <text evidence="1">The sequence shown here is derived from an EMBL/GenBank/DDBJ whole genome shotgun (WGS) entry which is preliminary data.</text>
</comment>
<dbReference type="EMBL" id="BARS01038835">
    <property type="protein sequence ID" value="GAG14157.1"/>
    <property type="molecule type" value="Genomic_DNA"/>
</dbReference>
<proteinExistence type="predicted"/>
<dbReference type="AlphaFoldDB" id="X0VSN3"/>
<evidence type="ECO:0000313" key="1">
    <source>
        <dbReference type="EMBL" id="GAG14157.1"/>
    </source>
</evidence>
<reference evidence="1" key="1">
    <citation type="journal article" date="2014" name="Front. Microbiol.">
        <title>High frequency of phylogenetically diverse reductive dehalogenase-homologous genes in deep subseafloor sedimentary metagenomes.</title>
        <authorList>
            <person name="Kawai M."/>
            <person name="Futagami T."/>
            <person name="Toyoda A."/>
            <person name="Takaki Y."/>
            <person name="Nishi S."/>
            <person name="Hori S."/>
            <person name="Arai W."/>
            <person name="Tsubouchi T."/>
            <person name="Morono Y."/>
            <person name="Uchiyama I."/>
            <person name="Ito T."/>
            <person name="Fujiyama A."/>
            <person name="Inagaki F."/>
            <person name="Takami H."/>
        </authorList>
    </citation>
    <scope>NUCLEOTIDE SEQUENCE</scope>
    <source>
        <strain evidence="1">Expedition CK06-06</strain>
    </source>
</reference>
<gene>
    <name evidence="1" type="ORF">S01H1_59379</name>
</gene>
<protein>
    <submittedName>
        <fullName evidence="1">Uncharacterized protein</fullName>
    </submittedName>
</protein>
<organism evidence="1">
    <name type="scientific">marine sediment metagenome</name>
    <dbReference type="NCBI Taxonomy" id="412755"/>
    <lineage>
        <taxon>unclassified sequences</taxon>
        <taxon>metagenomes</taxon>
        <taxon>ecological metagenomes</taxon>
    </lineage>
</organism>
<name>X0VSN3_9ZZZZ</name>
<sequence>MIVKWYLTTQKKNSGSYYLYKRNYKQEGKSKSDYVYLGTEEVALRILSDFNSEKPLNERLLSFSGEVILSKMLEMVDFKEIINNLVQNDTKFDVGRFIEMLVIEHSLHKHSKWRLANISHAKSIFSLDTLITPDNFHENNIYHYMDYVYPKLDQIQKEIVNKLLTMKNMEFDELIIDATSIHCFGGDDVEEPKNQMEKYKQVNRTHRYSR</sequence>
<accession>X0VSN3</accession>
<feature type="non-terminal residue" evidence="1">
    <location>
        <position position="210"/>
    </location>
</feature>